<dbReference type="PROSITE" id="PS51296">
    <property type="entry name" value="RIESKE"/>
    <property type="match status" value="1"/>
</dbReference>
<name>A0A7S3QSI8_DUNTE</name>
<reference evidence="14" key="1">
    <citation type="submission" date="2021-01" db="EMBL/GenBank/DDBJ databases">
        <authorList>
            <person name="Corre E."/>
            <person name="Pelletier E."/>
            <person name="Niang G."/>
            <person name="Scheremetjew M."/>
            <person name="Finn R."/>
            <person name="Kale V."/>
            <person name="Holt S."/>
            <person name="Cochrane G."/>
            <person name="Meng A."/>
            <person name="Brown T."/>
            <person name="Cohen L."/>
        </authorList>
    </citation>
    <scope>NUCLEOTIDE SEQUENCE</scope>
    <source>
        <strain evidence="14">CCMP1320</strain>
    </source>
</reference>
<dbReference type="AlphaFoldDB" id="A0A7S3QSI8"/>
<evidence type="ECO:0000256" key="10">
    <source>
        <dbReference type="ARBA" id="ARBA00023157"/>
    </source>
</evidence>
<keyword evidence="4" id="KW-0001">2Fe-2S</keyword>
<dbReference type="GO" id="GO:0008121">
    <property type="term" value="F:quinol-cytochrome-c reductase activity"/>
    <property type="evidence" value="ECO:0007669"/>
    <property type="project" value="InterPro"/>
</dbReference>
<dbReference type="GO" id="GO:0051537">
    <property type="term" value="F:2 iron, 2 sulfur cluster binding"/>
    <property type="evidence" value="ECO:0007669"/>
    <property type="project" value="UniProtKB-KW"/>
</dbReference>
<accession>A0A7S3QSI8</accession>
<dbReference type="SUPFAM" id="SSF50022">
    <property type="entry name" value="ISP domain"/>
    <property type="match status" value="1"/>
</dbReference>
<keyword evidence="6" id="KW-1133">Transmembrane helix</keyword>
<evidence type="ECO:0000256" key="5">
    <source>
        <dbReference type="ARBA" id="ARBA00022723"/>
    </source>
</evidence>
<keyword evidence="9" id="KW-0472">Membrane</keyword>
<keyword evidence="7" id="KW-0408">Iron</keyword>
<evidence type="ECO:0000256" key="7">
    <source>
        <dbReference type="ARBA" id="ARBA00023004"/>
    </source>
</evidence>
<dbReference type="FunFam" id="2.102.10.10:FF:000001">
    <property type="entry name" value="Cytochrome b-c1 complex subunit Rieske, mitochondrial"/>
    <property type="match status" value="1"/>
</dbReference>
<dbReference type="InterPro" id="IPR036922">
    <property type="entry name" value="Rieske_2Fe-2S_sf"/>
</dbReference>
<dbReference type="Gene3D" id="2.102.10.10">
    <property type="entry name" value="Rieske [2Fe-2S] iron-sulphur domain"/>
    <property type="match status" value="1"/>
</dbReference>
<evidence type="ECO:0000256" key="2">
    <source>
        <dbReference type="ARBA" id="ARBA00010651"/>
    </source>
</evidence>
<feature type="compositionally biased region" description="Polar residues" evidence="12">
    <location>
        <begin position="77"/>
        <end position="89"/>
    </location>
</feature>
<evidence type="ECO:0000256" key="4">
    <source>
        <dbReference type="ARBA" id="ARBA00022714"/>
    </source>
</evidence>
<dbReference type="PANTHER" id="PTHR10134">
    <property type="entry name" value="CYTOCHROME B-C1 COMPLEX SUBUNIT RIESKE, MITOCHONDRIAL"/>
    <property type="match status" value="1"/>
</dbReference>
<evidence type="ECO:0000256" key="3">
    <source>
        <dbReference type="ARBA" id="ARBA00022692"/>
    </source>
</evidence>
<sequence>MCAQLPAPWPCRVCRCTSSSSCPPAEVCLWLASFDESAKETNGTDKSIEPNLCGKPQELFATGRTHTGFAAGPPSSTPTELSKPSTAGTLSPLSKLSLAPSNKITYNELNHARFEPGTEGRPLAYFVQTGGRFLYASAIRLAVLKAVVSLSAAADTLAMSSLEVDLSGIEEGQTITVKWRGKPVFIKHRTEEDIAAANNVNLGGLRDPQPDSERAVDPKYLIVVGVCTHLGCVPIAGAGNYQGWFCPCHGSHYDGSGRTREGPAPYNLEVPEYRFLEDGQKVMIG</sequence>
<comment type="cofactor">
    <cofactor evidence="11">
        <name>[2Fe-2S] cluster</name>
        <dbReference type="ChEBI" id="CHEBI:190135"/>
    </cofactor>
</comment>
<evidence type="ECO:0000256" key="1">
    <source>
        <dbReference type="ARBA" id="ARBA00004434"/>
    </source>
</evidence>
<dbReference type="SUPFAM" id="SSF81502">
    <property type="entry name" value="ISP transmembrane anchor"/>
    <property type="match status" value="1"/>
</dbReference>
<keyword evidence="3" id="KW-0812">Transmembrane</keyword>
<dbReference type="GO" id="GO:0005743">
    <property type="term" value="C:mitochondrial inner membrane"/>
    <property type="evidence" value="ECO:0007669"/>
    <property type="project" value="UniProtKB-SubCell"/>
</dbReference>
<dbReference type="CDD" id="cd03470">
    <property type="entry name" value="Rieske_cytochrome_bc1"/>
    <property type="match status" value="1"/>
</dbReference>
<gene>
    <name evidence="14" type="ORF">DTER00134_LOCUS6725</name>
</gene>
<evidence type="ECO:0000313" key="14">
    <source>
        <dbReference type="EMBL" id="CAE0491652.1"/>
    </source>
</evidence>
<keyword evidence="10" id="KW-1015">Disulfide bond</keyword>
<keyword evidence="8" id="KW-0411">Iron-sulfur</keyword>
<evidence type="ECO:0000259" key="13">
    <source>
        <dbReference type="PROSITE" id="PS51296"/>
    </source>
</evidence>
<dbReference type="InterPro" id="IPR005805">
    <property type="entry name" value="Rieske_Fe-S_prot_C"/>
</dbReference>
<dbReference type="InterPro" id="IPR006317">
    <property type="entry name" value="Ubiquinol_cyt_c_Rdtase_Fe-S-su"/>
</dbReference>
<keyword evidence="5" id="KW-0479">Metal-binding</keyword>
<comment type="subcellular location">
    <subcellularLocation>
        <location evidence="1">Mitochondrion inner membrane</location>
        <topology evidence="1">Single-pass membrane protein</topology>
    </subcellularLocation>
</comment>
<dbReference type="Pfam" id="PF00355">
    <property type="entry name" value="Rieske"/>
    <property type="match status" value="1"/>
</dbReference>
<feature type="region of interest" description="Disordered" evidence="12">
    <location>
        <begin position="65"/>
        <end position="89"/>
    </location>
</feature>
<evidence type="ECO:0000256" key="12">
    <source>
        <dbReference type="SAM" id="MobiDB-lite"/>
    </source>
</evidence>
<dbReference type="PRINTS" id="PR00162">
    <property type="entry name" value="RIESKE"/>
</dbReference>
<dbReference type="InterPro" id="IPR017941">
    <property type="entry name" value="Rieske_2Fe-2S"/>
</dbReference>
<comment type="similarity">
    <text evidence="2">Belongs to the Rieske iron-sulfur protein family.</text>
</comment>
<feature type="domain" description="Rieske" evidence="13">
    <location>
        <begin position="214"/>
        <end position="282"/>
    </location>
</feature>
<protein>
    <recommendedName>
        <fullName evidence="13">Rieske domain-containing protein</fullName>
    </recommendedName>
</protein>
<evidence type="ECO:0000256" key="11">
    <source>
        <dbReference type="ARBA" id="ARBA00034078"/>
    </source>
</evidence>
<organism evidence="14">
    <name type="scientific">Dunaliella tertiolecta</name>
    <name type="common">Green alga</name>
    <dbReference type="NCBI Taxonomy" id="3047"/>
    <lineage>
        <taxon>Eukaryota</taxon>
        <taxon>Viridiplantae</taxon>
        <taxon>Chlorophyta</taxon>
        <taxon>core chlorophytes</taxon>
        <taxon>Chlorophyceae</taxon>
        <taxon>CS clade</taxon>
        <taxon>Chlamydomonadales</taxon>
        <taxon>Dunaliellaceae</taxon>
        <taxon>Dunaliella</taxon>
    </lineage>
</organism>
<dbReference type="NCBIfam" id="TIGR01416">
    <property type="entry name" value="Rieske_proteo"/>
    <property type="match status" value="1"/>
</dbReference>
<dbReference type="EMBL" id="HBIP01011934">
    <property type="protein sequence ID" value="CAE0491652.1"/>
    <property type="molecule type" value="Transcribed_RNA"/>
</dbReference>
<evidence type="ECO:0000256" key="6">
    <source>
        <dbReference type="ARBA" id="ARBA00022989"/>
    </source>
</evidence>
<proteinExistence type="inferred from homology"/>
<dbReference type="InterPro" id="IPR014349">
    <property type="entry name" value="Rieske_Fe-S_prot"/>
</dbReference>
<evidence type="ECO:0000256" key="9">
    <source>
        <dbReference type="ARBA" id="ARBA00023136"/>
    </source>
</evidence>
<evidence type="ECO:0000256" key="8">
    <source>
        <dbReference type="ARBA" id="ARBA00023014"/>
    </source>
</evidence>
<dbReference type="GO" id="GO:0046872">
    <property type="term" value="F:metal ion binding"/>
    <property type="evidence" value="ECO:0007669"/>
    <property type="project" value="UniProtKB-KW"/>
</dbReference>